<dbReference type="PANTHER" id="PTHR11820:SF114">
    <property type="entry name" value="4-HYDROXYPHENYLACETATE CATABOLISM PROTEIN"/>
    <property type="match status" value="1"/>
</dbReference>
<dbReference type="OrthoDB" id="9805307at2"/>
<evidence type="ECO:0000313" key="7">
    <source>
        <dbReference type="Proteomes" id="UP000001977"/>
    </source>
</evidence>
<dbReference type="Pfam" id="PF01557">
    <property type="entry name" value="FAA_hydrolase"/>
    <property type="match status" value="1"/>
</dbReference>
<dbReference type="STRING" id="360910.BAV1264"/>
<name>Q2L319_BORA1</name>
<dbReference type="SUPFAM" id="SSF56529">
    <property type="entry name" value="FAH"/>
    <property type="match status" value="1"/>
</dbReference>
<dbReference type="RefSeq" id="WP_012416943.1">
    <property type="nucleotide sequence ID" value="NC_010645.1"/>
</dbReference>
<proteinExistence type="inferred from homology"/>
<dbReference type="GO" id="GO:0016787">
    <property type="term" value="F:hydrolase activity"/>
    <property type="evidence" value="ECO:0007669"/>
    <property type="project" value="UniProtKB-KW"/>
</dbReference>
<reference evidence="6 7" key="1">
    <citation type="journal article" date="2006" name="J. Bacteriol.">
        <title>Comparison of the genome sequence of the poultry pathogen Bordetella avium with those of B. bronchiseptica, B. pertussis, and B. parapertussis reveals extensive diversity in surface structures associated with host interaction.</title>
        <authorList>
            <person name="Sebaihia M."/>
            <person name="Preston A."/>
            <person name="Maskell D.J."/>
            <person name="Kuzmiak H."/>
            <person name="Connell T.D."/>
            <person name="King N.D."/>
            <person name="Orndorff P.E."/>
            <person name="Miyamoto D.M."/>
            <person name="Thomson N.R."/>
            <person name="Harris D."/>
            <person name="Goble A."/>
            <person name="Lord A."/>
            <person name="Murphy L."/>
            <person name="Quail M.A."/>
            <person name="Rutter S."/>
            <person name="Squares R."/>
            <person name="Squares S."/>
            <person name="Woodward J."/>
            <person name="Parkhill J."/>
            <person name="Temple L.M."/>
        </authorList>
    </citation>
    <scope>NUCLEOTIDE SEQUENCE [LARGE SCALE GENOMIC DNA]</scope>
    <source>
        <strain evidence="6 7">197N</strain>
    </source>
</reference>
<dbReference type="Proteomes" id="UP000001977">
    <property type="component" value="Chromosome"/>
</dbReference>
<comment type="cofactor">
    <cofactor evidence="1">
        <name>Mg(2+)</name>
        <dbReference type="ChEBI" id="CHEBI:18420"/>
    </cofactor>
</comment>
<comment type="similarity">
    <text evidence="2">Belongs to the FAH family.</text>
</comment>
<evidence type="ECO:0000259" key="5">
    <source>
        <dbReference type="Pfam" id="PF01557"/>
    </source>
</evidence>
<evidence type="ECO:0000256" key="2">
    <source>
        <dbReference type="ARBA" id="ARBA00010211"/>
    </source>
</evidence>
<dbReference type="GO" id="GO:0018800">
    <property type="term" value="F:5-oxopent-3-ene-1,2,5-tricarboxylate decarboxylase activity"/>
    <property type="evidence" value="ECO:0007669"/>
    <property type="project" value="UniProtKB-EC"/>
</dbReference>
<organism evidence="6 7">
    <name type="scientific">Bordetella avium (strain 197N)</name>
    <dbReference type="NCBI Taxonomy" id="360910"/>
    <lineage>
        <taxon>Bacteria</taxon>
        <taxon>Pseudomonadati</taxon>
        <taxon>Pseudomonadota</taxon>
        <taxon>Betaproteobacteria</taxon>
        <taxon>Burkholderiales</taxon>
        <taxon>Alcaligenaceae</taxon>
        <taxon>Bordetella</taxon>
    </lineage>
</organism>
<dbReference type="GO" id="GO:0046872">
    <property type="term" value="F:metal ion binding"/>
    <property type="evidence" value="ECO:0007669"/>
    <property type="project" value="UniProtKB-KW"/>
</dbReference>
<dbReference type="FunFam" id="3.90.850.10:FF:000002">
    <property type="entry name" value="2-hydroxyhepta-2,4-diene-1,7-dioate isomerase"/>
    <property type="match status" value="1"/>
</dbReference>
<dbReference type="InterPro" id="IPR012684">
    <property type="entry name" value="HPA_isomer/decarb_C"/>
</dbReference>
<accession>Q2L319</accession>
<dbReference type="NCBIfam" id="TIGR02303">
    <property type="entry name" value="HpaG-C-term"/>
    <property type="match status" value="1"/>
</dbReference>
<evidence type="ECO:0000256" key="1">
    <source>
        <dbReference type="ARBA" id="ARBA00001946"/>
    </source>
</evidence>
<keyword evidence="7" id="KW-1185">Reference proteome</keyword>
<protein>
    <submittedName>
        <fullName evidence="6">5-carboxymethyl-2-oxo-hex-3-ene-1,7-dioate decarboxylase</fullName>
        <ecNumber evidence="6">4.1.1.68</ecNumber>
    </submittedName>
</protein>
<keyword evidence="6" id="KW-0456">Lyase</keyword>
<dbReference type="EMBL" id="AM167904">
    <property type="protein sequence ID" value="CAJ48870.1"/>
    <property type="molecule type" value="Genomic_DNA"/>
</dbReference>
<keyword evidence="3" id="KW-0479">Metal-binding</keyword>
<sequence length="266" mass="29611">MKHARVIYENQIWSATEAPKGVRLSDGRVLAETDVQWLPPCEFGTIFALGLNYADHAKEIAFNQAPQAPLVFLKGINALTGHRRFTRRPADVSYMHYECELAVIIGQTCRNVPSEHAYEVVRGYTVANDYAIRDYLENFYRPNLRVKSRDACTPIGPWMVDAVDIPDPMNLRFRTWVNGTLTQDGSSREMVHDIPSLIAYLSSIMTLNPGDLILTGTPEGVVDCQVGDEIVTEVEGVGNLVNTIGGDELLGQWEGMSPAYGRRGDH</sequence>
<dbReference type="eggNOG" id="COG0179">
    <property type="taxonomic scope" value="Bacteria"/>
</dbReference>
<dbReference type="KEGG" id="bav:BAV1264"/>
<dbReference type="InterPro" id="IPR036663">
    <property type="entry name" value="Fumarylacetoacetase_C_sf"/>
</dbReference>
<dbReference type="PANTHER" id="PTHR11820">
    <property type="entry name" value="ACYLPYRUVASE"/>
    <property type="match status" value="1"/>
</dbReference>
<dbReference type="Gene3D" id="3.90.850.10">
    <property type="entry name" value="Fumarylacetoacetase-like, C-terminal domain"/>
    <property type="match status" value="1"/>
</dbReference>
<evidence type="ECO:0000256" key="4">
    <source>
        <dbReference type="ARBA" id="ARBA00022801"/>
    </source>
</evidence>
<gene>
    <name evidence="6" type="primary">hpaG'</name>
    <name evidence="6" type="ordered locus">BAV1264</name>
</gene>
<dbReference type="AlphaFoldDB" id="Q2L319"/>
<dbReference type="InterPro" id="IPR011234">
    <property type="entry name" value="Fumarylacetoacetase-like_C"/>
</dbReference>
<feature type="domain" description="Fumarylacetoacetase-like C-terminal" evidence="5">
    <location>
        <begin position="45"/>
        <end position="244"/>
    </location>
</feature>
<keyword evidence="4" id="KW-0378">Hydrolase</keyword>
<evidence type="ECO:0000313" key="6">
    <source>
        <dbReference type="EMBL" id="CAJ48870.1"/>
    </source>
</evidence>
<dbReference type="GO" id="GO:1901023">
    <property type="term" value="P:4-hydroxyphenylacetate catabolic process"/>
    <property type="evidence" value="ECO:0007669"/>
    <property type="project" value="InterPro"/>
</dbReference>
<dbReference type="GO" id="GO:0008704">
    <property type="term" value="F:5-carboxymethyl-2-hydroxymuconate delta-isomerase activity"/>
    <property type="evidence" value="ECO:0007669"/>
    <property type="project" value="InterPro"/>
</dbReference>
<evidence type="ECO:0000256" key="3">
    <source>
        <dbReference type="ARBA" id="ARBA00022723"/>
    </source>
</evidence>
<dbReference type="EC" id="4.1.1.68" evidence="6"/>
<dbReference type="HOGENOM" id="CLU_028458_3_0_4"/>